<dbReference type="Proteomes" id="UP000018050">
    <property type="component" value="Unassembled WGS sequence"/>
</dbReference>
<dbReference type="PANTHER" id="PTHR47236:SF4">
    <property type="entry name" value="GENE 9195-RELATED"/>
    <property type="match status" value="1"/>
</dbReference>
<evidence type="ECO:0000313" key="1">
    <source>
        <dbReference type="EMBL" id="CDI80840.1"/>
    </source>
</evidence>
<gene>
    <name evidence="1" type="ORF">EAH_00056490</name>
</gene>
<dbReference type="EMBL" id="HG671362">
    <property type="protein sequence ID" value="CDI80840.1"/>
    <property type="molecule type" value="Genomic_DNA"/>
</dbReference>
<sequence>MPRWVARSVAQQPGRGVYCGDRGTPDLSVPCPGGHYCSVQSPAAMPCLPGTYCPPGSAMPIQCPGGSFCPMMSAEPSACPQGFFCPEGARTPVACPAGSRMNPYDMLRSSSSTACEPCAEGSYSDSDGSADCTPCQPGYLCQEGCSSKYAIETPSGSHLWLPRRNMRMRSAR</sequence>
<name>U6GKZ0_EIMAC</name>
<dbReference type="SMART" id="SM01411">
    <property type="entry name" value="Ephrin_rec_like"/>
    <property type="match status" value="2"/>
</dbReference>
<reference evidence="1" key="2">
    <citation type="submission" date="2013-10" db="EMBL/GenBank/DDBJ databases">
        <authorList>
            <person name="Aslett M."/>
        </authorList>
    </citation>
    <scope>NUCLEOTIDE SEQUENCE [LARGE SCALE GENOMIC DNA]</scope>
    <source>
        <strain evidence="1">Houghton</strain>
    </source>
</reference>
<accession>U6GKZ0</accession>
<reference evidence="1" key="1">
    <citation type="submission" date="2013-10" db="EMBL/GenBank/DDBJ databases">
        <title>Genomic analysis of the causative agents of coccidiosis in chickens.</title>
        <authorList>
            <person name="Reid A.J."/>
            <person name="Blake D."/>
            <person name="Billington K."/>
            <person name="Browne H."/>
            <person name="Dunn M."/>
            <person name="Hung S."/>
            <person name="Kawahara F."/>
            <person name="Miranda-Saavedra D."/>
            <person name="Mourier T."/>
            <person name="Nagra H."/>
            <person name="Otto T.D."/>
            <person name="Rawlings N."/>
            <person name="Sanchez A."/>
            <person name="Sanders M."/>
            <person name="Subramaniam C."/>
            <person name="Tay Y."/>
            <person name="Dear P."/>
            <person name="Doerig C."/>
            <person name="Gruber A."/>
            <person name="Parkinson J."/>
            <person name="Shirley M."/>
            <person name="Wan K.L."/>
            <person name="Berriman M."/>
            <person name="Tomley F."/>
            <person name="Pain A."/>
        </authorList>
    </citation>
    <scope>NUCLEOTIDE SEQUENCE [LARGE SCALE GENOMIC DNA]</scope>
    <source>
        <strain evidence="1">Houghton</strain>
    </source>
</reference>
<evidence type="ECO:0008006" key="3">
    <source>
        <dbReference type="Google" id="ProtNLM"/>
    </source>
</evidence>
<dbReference type="VEuPathDB" id="ToxoDB:EAH_00056490"/>
<dbReference type="GeneID" id="25273719"/>
<protein>
    <recommendedName>
        <fullName evidence="3">Tyrosine-protein kinase ephrin type A/B receptor-like domain-containing protein</fullName>
    </recommendedName>
</protein>
<dbReference type="Gene3D" id="2.10.50.10">
    <property type="entry name" value="Tumor Necrosis Factor Receptor, subunit A, domain 2"/>
    <property type="match status" value="1"/>
</dbReference>
<dbReference type="OMA" id="MPRWVAR"/>
<dbReference type="AlphaFoldDB" id="U6GKZ0"/>
<proteinExistence type="predicted"/>
<evidence type="ECO:0000313" key="2">
    <source>
        <dbReference type="Proteomes" id="UP000018050"/>
    </source>
</evidence>
<organism evidence="1 2">
    <name type="scientific">Eimeria acervulina</name>
    <name type="common">Coccidian parasite</name>
    <dbReference type="NCBI Taxonomy" id="5801"/>
    <lineage>
        <taxon>Eukaryota</taxon>
        <taxon>Sar</taxon>
        <taxon>Alveolata</taxon>
        <taxon>Apicomplexa</taxon>
        <taxon>Conoidasida</taxon>
        <taxon>Coccidia</taxon>
        <taxon>Eucoccidiorida</taxon>
        <taxon>Eimeriorina</taxon>
        <taxon>Eimeriidae</taxon>
        <taxon>Eimeria</taxon>
    </lineage>
</organism>
<dbReference type="RefSeq" id="XP_013249257.1">
    <property type="nucleotide sequence ID" value="XM_013393803.1"/>
</dbReference>
<dbReference type="PANTHER" id="PTHR47236">
    <property type="entry name" value="GENE, 32742-RELATED-RELATED"/>
    <property type="match status" value="1"/>
</dbReference>
<dbReference type="OrthoDB" id="330121at2759"/>
<dbReference type="SUPFAM" id="SSF57586">
    <property type="entry name" value="TNF receptor-like"/>
    <property type="match status" value="1"/>
</dbReference>
<keyword evidence="2" id="KW-1185">Reference proteome</keyword>